<accession>A0A811PRM1</accession>
<dbReference type="InterPro" id="IPR011989">
    <property type="entry name" value="ARM-like"/>
</dbReference>
<evidence type="ECO:0000313" key="2">
    <source>
        <dbReference type="Proteomes" id="UP000604825"/>
    </source>
</evidence>
<dbReference type="InterPro" id="IPR016024">
    <property type="entry name" value="ARM-type_fold"/>
</dbReference>
<keyword evidence="2" id="KW-1185">Reference proteome</keyword>
<dbReference type="Proteomes" id="UP000604825">
    <property type="component" value="Unassembled WGS sequence"/>
</dbReference>
<reference evidence="1" key="1">
    <citation type="submission" date="2020-10" db="EMBL/GenBank/DDBJ databases">
        <authorList>
            <person name="Han B."/>
            <person name="Lu T."/>
            <person name="Zhao Q."/>
            <person name="Huang X."/>
            <person name="Zhao Y."/>
        </authorList>
    </citation>
    <scope>NUCLEOTIDE SEQUENCE</scope>
</reference>
<dbReference type="SUPFAM" id="SSF48371">
    <property type="entry name" value="ARM repeat"/>
    <property type="match status" value="1"/>
</dbReference>
<dbReference type="EMBL" id="CAJGYO010000007">
    <property type="protein sequence ID" value="CAD6245846.1"/>
    <property type="molecule type" value="Genomic_DNA"/>
</dbReference>
<dbReference type="Gene3D" id="1.25.10.10">
    <property type="entry name" value="Leucine-rich Repeat Variant"/>
    <property type="match status" value="1"/>
</dbReference>
<protein>
    <submittedName>
        <fullName evidence="1">Uncharacterized protein</fullName>
    </submittedName>
</protein>
<comment type="caution">
    <text evidence="1">The sequence shown here is derived from an EMBL/GenBank/DDBJ whole genome shotgun (WGS) entry which is preliminary data.</text>
</comment>
<organism evidence="1 2">
    <name type="scientific">Miscanthus lutarioriparius</name>
    <dbReference type="NCBI Taxonomy" id="422564"/>
    <lineage>
        <taxon>Eukaryota</taxon>
        <taxon>Viridiplantae</taxon>
        <taxon>Streptophyta</taxon>
        <taxon>Embryophyta</taxon>
        <taxon>Tracheophyta</taxon>
        <taxon>Spermatophyta</taxon>
        <taxon>Magnoliopsida</taxon>
        <taxon>Liliopsida</taxon>
        <taxon>Poales</taxon>
        <taxon>Poaceae</taxon>
        <taxon>PACMAD clade</taxon>
        <taxon>Panicoideae</taxon>
        <taxon>Andropogonodae</taxon>
        <taxon>Andropogoneae</taxon>
        <taxon>Saccharinae</taxon>
        <taxon>Miscanthus</taxon>
    </lineage>
</organism>
<name>A0A811PRM1_9POAL</name>
<gene>
    <name evidence="1" type="ORF">NCGR_LOCUS30131</name>
</gene>
<evidence type="ECO:0000313" key="1">
    <source>
        <dbReference type="EMBL" id="CAD6245846.1"/>
    </source>
</evidence>
<proteinExistence type="predicted"/>
<dbReference type="AlphaFoldDB" id="A0A811PRM1"/>
<sequence length="79" mass="8479">MRREAMTALTEVLRDDKKCVRVVAFNVADGVDVLVALLECPNTHVQEMALEAVSVIVGSDAHRGNLVIVGIIVPRGPCP</sequence>